<keyword evidence="3" id="KW-0812">Transmembrane</keyword>
<dbReference type="AlphaFoldDB" id="A0A9Q8WIM3"/>
<keyword evidence="8" id="KW-1185">Reference proteome</keyword>
<feature type="region of interest" description="Disordered" evidence="6">
    <location>
        <begin position="116"/>
        <end position="144"/>
    </location>
</feature>
<protein>
    <submittedName>
        <fullName evidence="7">Plasma membrane proteolipid 3</fullName>
    </submittedName>
</protein>
<dbReference type="GeneID" id="73344510"/>
<dbReference type="Pfam" id="PF01679">
    <property type="entry name" value="Pmp3"/>
    <property type="match status" value="1"/>
</dbReference>
<evidence type="ECO:0000256" key="6">
    <source>
        <dbReference type="SAM" id="MobiDB-lite"/>
    </source>
</evidence>
<dbReference type="PROSITE" id="PS01309">
    <property type="entry name" value="UPF0057"/>
    <property type="match status" value="1"/>
</dbReference>
<comment type="similarity">
    <text evidence="2">Belongs to the UPF0057 (PMP3) family.</text>
</comment>
<dbReference type="KEGG" id="clup:CLUP02_10524"/>
<evidence type="ECO:0000256" key="5">
    <source>
        <dbReference type="ARBA" id="ARBA00023136"/>
    </source>
</evidence>
<dbReference type="Proteomes" id="UP000830671">
    <property type="component" value="Chromosome 5"/>
</dbReference>
<dbReference type="EMBL" id="CP019477">
    <property type="protein sequence ID" value="UQC85028.1"/>
    <property type="molecule type" value="Genomic_DNA"/>
</dbReference>
<evidence type="ECO:0000313" key="8">
    <source>
        <dbReference type="Proteomes" id="UP000830671"/>
    </source>
</evidence>
<evidence type="ECO:0000256" key="2">
    <source>
        <dbReference type="ARBA" id="ARBA00009530"/>
    </source>
</evidence>
<reference evidence="7" key="1">
    <citation type="journal article" date="2021" name="Mol. Plant Microbe Interact.">
        <title>Complete Genome Sequence of the Plant-Pathogenic Fungus Colletotrichum lupini.</title>
        <authorList>
            <person name="Baroncelli R."/>
            <person name="Pensec F."/>
            <person name="Da Lio D."/>
            <person name="Boufleur T."/>
            <person name="Vicente I."/>
            <person name="Sarrocco S."/>
            <person name="Picot A."/>
            <person name="Baraldi E."/>
            <person name="Sukno S."/>
            <person name="Thon M."/>
            <person name="Le Floch G."/>
        </authorList>
    </citation>
    <scope>NUCLEOTIDE SEQUENCE</scope>
    <source>
        <strain evidence="7">IMI 504893</strain>
    </source>
</reference>
<proteinExistence type="inferred from homology"/>
<organism evidence="7 8">
    <name type="scientific">Colletotrichum lupini</name>
    <dbReference type="NCBI Taxonomy" id="145971"/>
    <lineage>
        <taxon>Eukaryota</taxon>
        <taxon>Fungi</taxon>
        <taxon>Dikarya</taxon>
        <taxon>Ascomycota</taxon>
        <taxon>Pezizomycotina</taxon>
        <taxon>Sordariomycetes</taxon>
        <taxon>Hypocreomycetidae</taxon>
        <taxon>Glomerellales</taxon>
        <taxon>Glomerellaceae</taxon>
        <taxon>Colletotrichum</taxon>
        <taxon>Colletotrichum acutatum species complex</taxon>
    </lineage>
</organism>
<evidence type="ECO:0000256" key="4">
    <source>
        <dbReference type="ARBA" id="ARBA00022989"/>
    </source>
</evidence>
<evidence type="ECO:0000256" key="3">
    <source>
        <dbReference type="ARBA" id="ARBA00022692"/>
    </source>
</evidence>
<evidence type="ECO:0000256" key="1">
    <source>
        <dbReference type="ARBA" id="ARBA00004370"/>
    </source>
</evidence>
<name>A0A9Q8WIM3_9PEZI</name>
<evidence type="ECO:0000313" key="7">
    <source>
        <dbReference type="EMBL" id="UQC85028.1"/>
    </source>
</evidence>
<dbReference type="PANTHER" id="PTHR21659:SF116">
    <property type="entry name" value="PLASMA MEMBRANE PROTEOLIPID 3"/>
    <property type="match status" value="1"/>
</dbReference>
<dbReference type="RefSeq" id="XP_049146645.1">
    <property type="nucleotide sequence ID" value="XM_049289500.1"/>
</dbReference>
<keyword evidence="4" id="KW-1133">Transmembrane helix</keyword>
<gene>
    <name evidence="7" type="ORF">CLUP02_10524</name>
</gene>
<keyword evidence="5" id="KW-0472">Membrane</keyword>
<sequence length="144" mass="15859">MPFTASDICKIILAVILPPVGVFLERGCGADFFINILLTILVCLAGTPYETTEYSRNDSFCKLQHGKIRQRSGSRGTRTQLGRRRARHCGYLWAFWQSARSQKRPGAQGSIVAGWPAAGSKRPVGQDRTGQGPRLRGEACIPVR</sequence>
<dbReference type="PANTHER" id="PTHR21659">
    <property type="entry name" value="HYDROPHOBIC PROTEIN RCI2 LOW TEMPERATURE AND SALT RESPONSIVE PROTEIN LTI6 -RELATED"/>
    <property type="match status" value="1"/>
</dbReference>
<dbReference type="InterPro" id="IPR000612">
    <property type="entry name" value="PMP3"/>
</dbReference>
<accession>A0A9Q8WIM3</accession>
<comment type="subcellular location">
    <subcellularLocation>
        <location evidence="1">Membrane</location>
    </subcellularLocation>
</comment>
<dbReference type="GO" id="GO:0016020">
    <property type="term" value="C:membrane"/>
    <property type="evidence" value="ECO:0007669"/>
    <property type="project" value="UniProtKB-SubCell"/>
</dbReference>